<dbReference type="CDD" id="cd03789">
    <property type="entry name" value="GT9_LPS_heptosyltransferase"/>
    <property type="match status" value="1"/>
</dbReference>
<evidence type="ECO:0000256" key="1">
    <source>
        <dbReference type="ARBA" id="ARBA00022676"/>
    </source>
</evidence>
<proteinExistence type="predicted"/>
<evidence type="ECO:0000256" key="2">
    <source>
        <dbReference type="ARBA" id="ARBA00022679"/>
    </source>
</evidence>
<dbReference type="AlphaFoldDB" id="A0A3B1BF28"/>
<protein>
    <submittedName>
        <fullName evidence="3">ADP-heptose--lipooligosaccharide heptosyltransferase II</fullName>
    </submittedName>
</protein>
<keyword evidence="2 3" id="KW-0808">Transferase</keyword>
<reference evidence="3" key="1">
    <citation type="submission" date="2018-06" db="EMBL/GenBank/DDBJ databases">
        <authorList>
            <person name="Zhirakovskaya E."/>
        </authorList>
    </citation>
    <scope>NUCLEOTIDE SEQUENCE</scope>
</reference>
<name>A0A3B1BF28_9ZZZZ</name>
<dbReference type="GO" id="GO:0009244">
    <property type="term" value="P:lipopolysaccharide core region biosynthetic process"/>
    <property type="evidence" value="ECO:0007669"/>
    <property type="project" value="TreeGrafter"/>
</dbReference>
<sequence length="338" mass="37309">LIVRLSAIGDVVMASPLIRALRDRYPEAHIAWLVQAEAVPLLAANPRLDEVIVWPRGEWQRLWRERRYGQLLKAVRIFRRELRARGFDLVLDIQGLMKSGLLAWMTGAAERVGLGSREGSARLMTRVVDKPQGDKRIGSEYRRMAEALGLNTEPFEMDLALSAGDACFVDDFITKHGLQRGYAVICPFTTRPQKHWIESRWSPLAACLRVELDLPVVMLGGPGDREAAGRIAAGEAGIIDMTGETSLSQAAALISRARLLVGVDTGLMHMGIAFAVPTIAIFGSTCPYLDSGRDNTRILYKALDCSPCRRRPTCDGAFTCLREIGVDEVLNNARELLA</sequence>
<keyword evidence="1" id="KW-0328">Glycosyltransferase</keyword>
<dbReference type="InterPro" id="IPR051199">
    <property type="entry name" value="LPS_LOS_Heptosyltrfase"/>
</dbReference>
<evidence type="ECO:0000313" key="3">
    <source>
        <dbReference type="EMBL" id="VAX04795.1"/>
    </source>
</evidence>
<dbReference type="Pfam" id="PF01075">
    <property type="entry name" value="Glyco_transf_9"/>
    <property type="match status" value="1"/>
</dbReference>
<dbReference type="SUPFAM" id="SSF53756">
    <property type="entry name" value="UDP-Glycosyltransferase/glycogen phosphorylase"/>
    <property type="match status" value="1"/>
</dbReference>
<dbReference type="GO" id="GO:0005829">
    <property type="term" value="C:cytosol"/>
    <property type="evidence" value="ECO:0007669"/>
    <property type="project" value="TreeGrafter"/>
</dbReference>
<dbReference type="EMBL" id="UOFU01000393">
    <property type="protein sequence ID" value="VAX04795.1"/>
    <property type="molecule type" value="Genomic_DNA"/>
</dbReference>
<organism evidence="3">
    <name type="scientific">hydrothermal vent metagenome</name>
    <dbReference type="NCBI Taxonomy" id="652676"/>
    <lineage>
        <taxon>unclassified sequences</taxon>
        <taxon>metagenomes</taxon>
        <taxon>ecological metagenomes</taxon>
    </lineage>
</organism>
<dbReference type="PANTHER" id="PTHR30160">
    <property type="entry name" value="TETRAACYLDISACCHARIDE 4'-KINASE-RELATED"/>
    <property type="match status" value="1"/>
</dbReference>
<feature type="non-terminal residue" evidence="3">
    <location>
        <position position="1"/>
    </location>
</feature>
<dbReference type="PANTHER" id="PTHR30160:SF1">
    <property type="entry name" value="LIPOPOLYSACCHARIDE 1,2-N-ACETYLGLUCOSAMINETRANSFERASE-RELATED"/>
    <property type="match status" value="1"/>
</dbReference>
<dbReference type="InterPro" id="IPR002201">
    <property type="entry name" value="Glyco_trans_9"/>
</dbReference>
<accession>A0A3B1BF28</accession>
<dbReference type="GO" id="GO:0008713">
    <property type="term" value="F:ADP-heptose-lipopolysaccharide heptosyltransferase activity"/>
    <property type="evidence" value="ECO:0007669"/>
    <property type="project" value="TreeGrafter"/>
</dbReference>
<gene>
    <name evidence="3" type="ORF">MNBD_GAMMA20-968</name>
</gene>
<dbReference type="Gene3D" id="3.40.50.2000">
    <property type="entry name" value="Glycogen Phosphorylase B"/>
    <property type="match status" value="2"/>
</dbReference>